<dbReference type="OrthoDB" id="1201250at2"/>
<feature type="domain" description="Alginate lyase 2" evidence="1">
    <location>
        <begin position="87"/>
        <end position="262"/>
    </location>
</feature>
<dbReference type="PROSITE" id="PS51257">
    <property type="entry name" value="PROKAR_LIPOPROTEIN"/>
    <property type="match status" value="1"/>
</dbReference>
<evidence type="ECO:0000313" key="3">
    <source>
        <dbReference type="Proteomes" id="UP000239532"/>
    </source>
</evidence>
<keyword evidence="3" id="KW-1185">Reference proteome</keyword>
<protein>
    <recommendedName>
        <fullName evidence="1">Alginate lyase 2 domain-containing protein</fullName>
    </recommendedName>
</protein>
<dbReference type="Proteomes" id="UP000239532">
    <property type="component" value="Unassembled WGS sequence"/>
</dbReference>
<dbReference type="SUPFAM" id="SSF49899">
    <property type="entry name" value="Concanavalin A-like lectins/glucanases"/>
    <property type="match status" value="1"/>
</dbReference>
<organism evidence="2 3">
    <name type="scientific">Nonlabens agnitus</name>
    <dbReference type="NCBI Taxonomy" id="870484"/>
    <lineage>
        <taxon>Bacteria</taxon>
        <taxon>Pseudomonadati</taxon>
        <taxon>Bacteroidota</taxon>
        <taxon>Flavobacteriia</taxon>
        <taxon>Flavobacteriales</taxon>
        <taxon>Flavobacteriaceae</taxon>
        <taxon>Nonlabens</taxon>
    </lineage>
</organism>
<evidence type="ECO:0000313" key="2">
    <source>
        <dbReference type="EMBL" id="PRP66826.1"/>
    </source>
</evidence>
<dbReference type="EMBL" id="MQUC01000003">
    <property type="protein sequence ID" value="PRP66826.1"/>
    <property type="molecule type" value="Genomic_DNA"/>
</dbReference>
<evidence type="ECO:0000259" key="1">
    <source>
        <dbReference type="Pfam" id="PF08787"/>
    </source>
</evidence>
<sequence>MKLHLFSLLGVFILTACSPKINGVDQNAQDAESAYMLPPIPASILSNEPCTSCNTVPGTLSQFANALKDSKLQRYTNAGTEKIEYKKAEEFCNPLFFTTCDNLMVLTATDQAKDRIEFRQEKDLSLNDQSIMRLQASFQNLPIGSTTKGVTMAQIHSDASGVERPLLRVEYTGAKDVRVVVTDTYVKGAGKSINDFMMNFQDGHELYCKLEIMESGNQVHVYLKNITTGKSNSKTYTVSNKWLEKDGDFYFKTGAYLQESGSIPIVRYQSLSYYY</sequence>
<dbReference type="RefSeq" id="WP_105982614.1">
    <property type="nucleotide sequence ID" value="NZ_MQUC01000003.1"/>
</dbReference>
<accession>A0A2S9WU18</accession>
<dbReference type="Pfam" id="PF08787">
    <property type="entry name" value="Alginate_lyase2"/>
    <property type="match status" value="1"/>
</dbReference>
<gene>
    <name evidence="2" type="ORF">BST86_06770</name>
</gene>
<dbReference type="GO" id="GO:0004553">
    <property type="term" value="F:hydrolase activity, hydrolyzing O-glycosyl compounds"/>
    <property type="evidence" value="ECO:0007669"/>
    <property type="project" value="UniProtKB-ARBA"/>
</dbReference>
<reference evidence="2 3" key="1">
    <citation type="submission" date="2016-11" db="EMBL/GenBank/DDBJ databases">
        <title>Trade-off between light-utilization and light-protection in marine flavobacteria.</title>
        <authorList>
            <person name="Kumagai Y."/>
        </authorList>
    </citation>
    <scope>NUCLEOTIDE SEQUENCE [LARGE SCALE GENOMIC DNA]</scope>
    <source>
        <strain evidence="2 3">JCM 17109</strain>
    </source>
</reference>
<dbReference type="InterPro" id="IPR013320">
    <property type="entry name" value="ConA-like_dom_sf"/>
</dbReference>
<comment type="caution">
    <text evidence="2">The sequence shown here is derived from an EMBL/GenBank/DDBJ whole genome shotgun (WGS) entry which is preliminary data.</text>
</comment>
<dbReference type="GO" id="GO:0005975">
    <property type="term" value="P:carbohydrate metabolic process"/>
    <property type="evidence" value="ECO:0007669"/>
    <property type="project" value="UniProtKB-ARBA"/>
</dbReference>
<name>A0A2S9WU18_9FLAO</name>
<dbReference type="Gene3D" id="2.60.120.200">
    <property type="match status" value="1"/>
</dbReference>
<dbReference type="InterPro" id="IPR014895">
    <property type="entry name" value="Alginate_lyase_2"/>
</dbReference>
<proteinExistence type="predicted"/>
<dbReference type="AlphaFoldDB" id="A0A2S9WU18"/>